<name>A0A402B4Y1_9CHLR</name>
<proteinExistence type="predicted"/>
<evidence type="ECO:0000313" key="1">
    <source>
        <dbReference type="EMBL" id="GCE26396.1"/>
    </source>
</evidence>
<sequence>MHGFEKRKTMCVCAQHQSFSFPKEKIRRFAGFAGSYPPKEAKREGNPL</sequence>
<accession>A0A402B4Y1</accession>
<protein>
    <submittedName>
        <fullName evidence="1">Uncharacterized protein</fullName>
    </submittedName>
</protein>
<evidence type="ECO:0000313" key="2">
    <source>
        <dbReference type="Proteomes" id="UP000287171"/>
    </source>
</evidence>
<gene>
    <name evidence="1" type="ORF">KDA_18800</name>
</gene>
<dbReference type="AlphaFoldDB" id="A0A402B4Y1"/>
<dbReference type="EMBL" id="BIFT01000001">
    <property type="protein sequence ID" value="GCE26396.1"/>
    <property type="molecule type" value="Genomic_DNA"/>
</dbReference>
<organism evidence="1 2">
    <name type="scientific">Dictyobacter alpinus</name>
    <dbReference type="NCBI Taxonomy" id="2014873"/>
    <lineage>
        <taxon>Bacteria</taxon>
        <taxon>Bacillati</taxon>
        <taxon>Chloroflexota</taxon>
        <taxon>Ktedonobacteria</taxon>
        <taxon>Ktedonobacterales</taxon>
        <taxon>Dictyobacteraceae</taxon>
        <taxon>Dictyobacter</taxon>
    </lineage>
</organism>
<dbReference type="Proteomes" id="UP000287171">
    <property type="component" value="Unassembled WGS sequence"/>
</dbReference>
<keyword evidence="2" id="KW-1185">Reference proteome</keyword>
<reference evidence="2" key="1">
    <citation type="submission" date="2018-12" db="EMBL/GenBank/DDBJ databases">
        <title>Tengunoibacter tsumagoiensis gen. nov., sp. nov., Dictyobacter kobayashii sp. nov., D. alpinus sp. nov., and D. joshuensis sp. nov. and description of Dictyobacteraceae fam. nov. within the order Ktedonobacterales isolated from Tengu-no-mugimeshi.</title>
        <authorList>
            <person name="Wang C.M."/>
            <person name="Zheng Y."/>
            <person name="Sakai Y."/>
            <person name="Toyoda A."/>
            <person name="Minakuchi Y."/>
            <person name="Abe K."/>
            <person name="Yokota A."/>
            <person name="Yabe S."/>
        </authorList>
    </citation>
    <scope>NUCLEOTIDE SEQUENCE [LARGE SCALE GENOMIC DNA]</scope>
    <source>
        <strain evidence="2">Uno16</strain>
    </source>
</reference>
<comment type="caution">
    <text evidence="1">The sequence shown here is derived from an EMBL/GenBank/DDBJ whole genome shotgun (WGS) entry which is preliminary data.</text>
</comment>